<dbReference type="EMBL" id="CP000764">
    <property type="protein sequence ID" value="ABS21312.1"/>
    <property type="molecule type" value="Genomic_DNA"/>
</dbReference>
<organism evidence="1 2">
    <name type="scientific">Bacillus cytotoxicus (strain DSM 22905 / CIP 110041 / 391-98 / NVH 391-98)</name>
    <dbReference type="NCBI Taxonomy" id="315749"/>
    <lineage>
        <taxon>Bacteria</taxon>
        <taxon>Bacillati</taxon>
        <taxon>Bacillota</taxon>
        <taxon>Bacilli</taxon>
        <taxon>Bacillales</taxon>
        <taxon>Bacillaceae</taxon>
        <taxon>Bacillus</taxon>
        <taxon>Bacillus cereus group</taxon>
    </lineage>
</organism>
<proteinExistence type="predicted"/>
<dbReference type="OrthoDB" id="6454134at2"/>
<accession>A7GMF4</accession>
<evidence type="ECO:0008006" key="3">
    <source>
        <dbReference type="Google" id="ProtNLM"/>
    </source>
</evidence>
<sequence>MKVICINNKCNQFSDKRLKQGYTHDMILNLEVRKEYVVYGMSLSNGELDYQLLGENENMPSWYPAELFNVSDPLQPLEWYFADHRHIKETTIDYIWGYKELALEDSHAFGLIEREKKDMEIFLKRKAEIDEFMEL</sequence>
<dbReference type="HOGENOM" id="CLU_151777_0_0_9"/>
<dbReference type="eggNOG" id="ENOG5031TQC">
    <property type="taxonomic scope" value="Bacteria"/>
</dbReference>
<dbReference type="STRING" id="315749.Bcer98_0983"/>
<dbReference type="RefSeq" id="WP_011984065.1">
    <property type="nucleotide sequence ID" value="NC_009674.1"/>
</dbReference>
<dbReference type="GeneID" id="33896343"/>
<reference evidence="1 2" key="1">
    <citation type="journal article" date="2008" name="Chem. Biol. Interact.">
        <title>Extending the Bacillus cereus group genomics to putative food-borne pathogens of different toxicity.</title>
        <authorList>
            <person name="Lapidus A."/>
            <person name="Goltsman E."/>
            <person name="Auger S."/>
            <person name="Galleron N."/>
            <person name="Segurens B."/>
            <person name="Dossat C."/>
            <person name="Land M.L."/>
            <person name="Broussolle V."/>
            <person name="Brillard J."/>
            <person name="Guinebretiere M.H."/>
            <person name="Sanchis V."/>
            <person name="Nguen-The C."/>
            <person name="Lereclus D."/>
            <person name="Richardson P."/>
            <person name="Wincker P."/>
            <person name="Weissenbach J."/>
            <person name="Ehrlich S.D."/>
            <person name="Sorokin A."/>
        </authorList>
    </citation>
    <scope>NUCLEOTIDE SEQUENCE [LARGE SCALE GENOMIC DNA]</scope>
    <source>
        <strain evidence="2">DSM 22905 / CIP 110041 / 391-98 / NVH 391-98</strain>
    </source>
</reference>
<dbReference type="Proteomes" id="UP000002300">
    <property type="component" value="Chromosome"/>
</dbReference>
<protein>
    <recommendedName>
        <fullName evidence="3">Phosphoribosylaminoimidazole synthetase</fullName>
    </recommendedName>
</protein>
<gene>
    <name evidence="1" type="ordered locus">Bcer98_0983</name>
</gene>
<name>A7GMF4_BACCN</name>
<keyword evidence="2" id="KW-1185">Reference proteome</keyword>
<evidence type="ECO:0000313" key="2">
    <source>
        <dbReference type="Proteomes" id="UP000002300"/>
    </source>
</evidence>
<dbReference type="KEGG" id="bcy:Bcer98_0983"/>
<dbReference type="AlphaFoldDB" id="A7GMF4"/>
<evidence type="ECO:0000313" key="1">
    <source>
        <dbReference type="EMBL" id="ABS21312.1"/>
    </source>
</evidence>